<dbReference type="FunFam" id="3.40.50.300:FF:000287">
    <property type="entry name" value="Multidrug ABC transporter ATP-binding protein"/>
    <property type="match status" value="1"/>
</dbReference>
<dbReference type="GO" id="GO:0016887">
    <property type="term" value="F:ATP hydrolysis activity"/>
    <property type="evidence" value="ECO:0007669"/>
    <property type="project" value="InterPro"/>
</dbReference>
<keyword evidence="8 10" id="KW-0472">Membrane</keyword>
<dbReference type="EMBL" id="CP158586">
    <property type="protein sequence ID" value="XCA33401.1"/>
    <property type="molecule type" value="Genomic_DNA"/>
</dbReference>
<dbReference type="PROSITE" id="PS50893">
    <property type="entry name" value="ABC_TRANSPORTER_2"/>
    <property type="match status" value="1"/>
</dbReference>
<dbReference type="SUPFAM" id="SSF52540">
    <property type="entry name" value="P-loop containing nucleoside triphosphate hydrolases"/>
    <property type="match status" value="1"/>
</dbReference>
<dbReference type="SUPFAM" id="SSF90123">
    <property type="entry name" value="ABC transporter transmembrane region"/>
    <property type="match status" value="1"/>
</dbReference>
<feature type="transmembrane region" description="Helical" evidence="10">
    <location>
        <begin position="64"/>
        <end position="89"/>
    </location>
</feature>
<dbReference type="InterPro" id="IPR003439">
    <property type="entry name" value="ABC_transporter-like_ATP-bd"/>
</dbReference>
<evidence type="ECO:0000256" key="8">
    <source>
        <dbReference type="ARBA" id="ARBA00023136"/>
    </source>
</evidence>
<dbReference type="Pfam" id="PF00005">
    <property type="entry name" value="ABC_tran"/>
    <property type="match status" value="1"/>
</dbReference>
<evidence type="ECO:0000256" key="7">
    <source>
        <dbReference type="ARBA" id="ARBA00022989"/>
    </source>
</evidence>
<dbReference type="Gene3D" id="1.20.1560.10">
    <property type="entry name" value="ABC transporter type 1, transmembrane domain"/>
    <property type="match status" value="1"/>
</dbReference>
<evidence type="ECO:0000256" key="9">
    <source>
        <dbReference type="ARBA" id="ARBA00024725"/>
    </source>
</evidence>
<feature type="transmembrane region" description="Helical" evidence="10">
    <location>
        <begin position="285"/>
        <end position="303"/>
    </location>
</feature>
<evidence type="ECO:0000256" key="6">
    <source>
        <dbReference type="ARBA" id="ARBA00022840"/>
    </source>
</evidence>
<feature type="domain" description="ABC transporter" evidence="11">
    <location>
        <begin position="345"/>
        <end position="579"/>
    </location>
</feature>
<comment type="subcellular location">
    <subcellularLocation>
        <location evidence="1">Cell membrane</location>
        <topology evidence="1">Multi-pass membrane protein</topology>
    </subcellularLocation>
</comment>
<reference evidence="13" key="1">
    <citation type="submission" date="2024-06" db="EMBL/GenBank/DDBJ databases">
        <title>Genome assembly of the Polyergus mexicanus.</title>
        <authorList>
            <person name="Cash E."/>
            <person name="Tustsui N.D."/>
            <person name="Ward P."/>
            <person name="Nguyen O."/>
            <person name="Sahasrabudhe R."/>
            <person name="Fairbairn C.W."/>
            <person name="Seligmann W.E."/>
            <person name="Sacco S."/>
            <person name="Beraut E."/>
            <person name="Miller C."/>
            <person name="Toffelmier E."/>
            <person name="Shaffer H.B."/>
        </authorList>
    </citation>
    <scope>NUCLEOTIDE SEQUENCE</scope>
    <source>
        <strain evidence="13">NDT 795.1</strain>
    </source>
</reference>
<dbReference type="InterPro" id="IPR036640">
    <property type="entry name" value="ABC1_TM_sf"/>
</dbReference>
<name>A0AAU7YI25_9RICK</name>
<keyword evidence="4 10" id="KW-0812">Transmembrane</keyword>
<evidence type="ECO:0000313" key="13">
    <source>
        <dbReference type="EMBL" id="XCA33401.1"/>
    </source>
</evidence>
<dbReference type="GO" id="GO:0005886">
    <property type="term" value="C:plasma membrane"/>
    <property type="evidence" value="ECO:0007669"/>
    <property type="project" value="UniProtKB-SubCell"/>
</dbReference>
<evidence type="ECO:0000256" key="5">
    <source>
        <dbReference type="ARBA" id="ARBA00022741"/>
    </source>
</evidence>
<dbReference type="PROSITE" id="PS50929">
    <property type="entry name" value="ABC_TM1F"/>
    <property type="match status" value="1"/>
</dbReference>
<keyword evidence="3" id="KW-0813">Transport</keyword>
<evidence type="ECO:0000256" key="4">
    <source>
        <dbReference type="ARBA" id="ARBA00022692"/>
    </source>
</evidence>
<dbReference type="SMART" id="SM00382">
    <property type="entry name" value="AAA"/>
    <property type="match status" value="1"/>
</dbReference>
<protein>
    <submittedName>
        <fullName evidence="13">ABC transporter ATP-binding protein</fullName>
    </submittedName>
</protein>
<keyword evidence="7 10" id="KW-1133">Transmembrane helix</keyword>
<keyword evidence="6 13" id="KW-0067">ATP-binding</keyword>
<feature type="transmembrane region" description="Helical" evidence="10">
    <location>
        <begin position="247"/>
        <end position="265"/>
    </location>
</feature>
<dbReference type="InterPro" id="IPR011527">
    <property type="entry name" value="ABC1_TM_dom"/>
</dbReference>
<dbReference type="PROSITE" id="PS00211">
    <property type="entry name" value="ABC_TRANSPORTER_1"/>
    <property type="match status" value="1"/>
</dbReference>
<dbReference type="PANTHER" id="PTHR43394:SF1">
    <property type="entry name" value="ATP-BINDING CASSETTE SUB-FAMILY B MEMBER 10, MITOCHONDRIAL"/>
    <property type="match status" value="1"/>
</dbReference>
<dbReference type="GO" id="GO:0015421">
    <property type="term" value="F:ABC-type oligopeptide transporter activity"/>
    <property type="evidence" value="ECO:0007669"/>
    <property type="project" value="TreeGrafter"/>
</dbReference>
<evidence type="ECO:0000256" key="2">
    <source>
        <dbReference type="ARBA" id="ARBA00005417"/>
    </source>
</evidence>
<evidence type="ECO:0000256" key="10">
    <source>
        <dbReference type="SAM" id="Phobius"/>
    </source>
</evidence>
<gene>
    <name evidence="13" type="ORF">ABS808_00755</name>
</gene>
<feature type="transmembrane region" description="Helical" evidence="10">
    <location>
        <begin position="147"/>
        <end position="162"/>
    </location>
</feature>
<evidence type="ECO:0000259" key="11">
    <source>
        <dbReference type="PROSITE" id="PS50893"/>
    </source>
</evidence>
<proteinExistence type="inferred from homology"/>
<comment type="function">
    <text evidence="9">Part of an ABC transporter complex. Transmembrane domains (TMD) form a pore in the inner membrane and the ATP-binding domain (NBD) is responsible for energy generation.</text>
</comment>
<dbReference type="Pfam" id="PF00664">
    <property type="entry name" value="ABC_membrane"/>
    <property type="match status" value="1"/>
</dbReference>
<dbReference type="InterPro" id="IPR017871">
    <property type="entry name" value="ABC_transporter-like_CS"/>
</dbReference>
<dbReference type="Gene3D" id="3.40.50.300">
    <property type="entry name" value="P-loop containing nucleotide triphosphate hydrolases"/>
    <property type="match status" value="1"/>
</dbReference>
<comment type="similarity">
    <text evidence="2">Belongs to the ABC transporter superfamily.</text>
</comment>
<evidence type="ECO:0000256" key="1">
    <source>
        <dbReference type="ARBA" id="ARBA00004651"/>
    </source>
</evidence>
<dbReference type="PANTHER" id="PTHR43394">
    <property type="entry name" value="ATP-DEPENDENT PERMEASE MDL1, MITOCHONDRIAL"/>
    <property type="match status" value="1"/>
</dbReference>
<sequence length="594" mass="67246">MNDITTKQVISFILKMLRPFLFPIIIVLLAALIWAVDVSFSPYLIKIIIDRASISAADNLFHNIAIPAIFYVLILFVLECIARLYNYFFEIKMIPNLRKNIVESSISILLNQDNSYYQNNFSGSLANKVNDLTNYIPDIVQITIDRFVSRALALGIGIYFLWQVNISFALLMLTWSALFVLSSFLLAEKVTRFADAWSELGSSITGKMVGVFSNIMSVRLFASKYQEKLSLLATHSEAVKAEQRLQWLYTWIFAFYGFSFLIMQILNLHFLVKGREQELITTGDFAFVMTVNIAIANFLWMIAKDFSQFSKSWGRITQALKTITVIPEIQDQPDAVDLVIKRGEIIFNQVHFYYKNAEPIFEDKSIIIKSGQKVGLVGYSGSGKSTFVNLILRLYDVKSGKISIDGQDIRNVSQDSLHKSIGMIPQDPSLFHRTLMENIRYGKADASDDEVVEAAKRAHAHEFISKLPQGYESLVGERGVKLSGGQRQRIAIARAILKDAPILILDEATSQLDSVTESDIQKSLWELMQGKTTIVIAHRLSTLLHMDRILVFDQGKIIEDGTHQALLDKSGMYKILWDSQVGGFLPDKREMEIV</sequence>
<organism evidence="13">
    <name type="scientific">Wolbachia endosymbiont of Polyergus mexicanus</name>
    <dbReference type="NCBI Taxonomy" id="3171167"/>
    <lineage>
        <taxon>Bacteria</taxon>
        <taxon>Pseudomonadati</taxon>
        <taxon>Pseudomonadota</taxon>
        <taxon>Alphaproteobacteria</taxon>
        <taxon>Rickettsiales</taxon>
        <taxon>Anaplasmataceae</taxon>
        <taxon>Wolbachieae</taxon>
        <taxon>Wolbachia</taxon>
    </lineage>
</organism>
<dbReference type="AlphaFoldDB" id="A0AAU7YI25"/>
<keyword evidence="5" id="KW-0547">Nucleotide-binding</keyword>
<dbReference type="InterPro" id="IPR003593">
    <property type="entry name" value="AAA+_ATPase"/>
</dbReference>
<accession>A0AAU7YI25</accession>
<feature type="domain" description="ABC transmembrane type-1" evidence="12">
    <location>
        <begin position="25"/>
        <end position="311"/>
    </location>
</feature>
<dbReference type="InterPro" id="IPR039421">
    <property type="entry name" value="Type_1_exporter"/>
</dbReference>
<evidence type="ECO:0000259" key="12">
    <source>
        <dbReference type="PROSITE" id="PS50929"/>
    </source>
</evidence>
<dbReference type="InterPro" id="IPR027417">
    <property type="entry name" value="P-loop_NTPase"/>
</dbReference>
<dbReference type="GO" id="GO:0005524">
    <property type="term" value="F:ATP binding"/>
    <property type="evidence" value="ECO:0007669"/>
    <property type="project" value="UniProtKB-KW"/>
</dbReference>
<feature type="transmembrane region" description="Helical" evidence="10">
    <location>
        <begin position="20"/>
        <end position="44"/>
    </location>
</feature>
<evidence type="ECO:0000256" key="3">
    <source>
        <dbReference type="ARBA" id="ARBA00022448"/>
    </source>
</evidence>